<dbReference type="PROSITE" id="PS01174">
    <property type="entry name" value="LIPASE_GDXG_SER"/>
    <property type="match status" value="1"/>
</dbReference>
<dbReference type="InterPro" id="IPR029058">
    <property type="entry name" value="AB_hydrolase_fold"/>
</dbReference>
<evidence type="ECO:0000256" key="3">
    <source>
        <dbReference type="PROSITE-ProRule" id="PRU10038"/>
    </source>
</evidence>
<feature type="domain" description="Alpha/beta hydrolase fold-3" evidence="5">
    <location>
        <begin position="140"/>
        <end position="374"/>
    </location>
</feature>
<gene>
    <name evidence="6" type="ORF">L227DRAFT_546749</name>
</gene>
<sequence>MARPKALQVLHISAILLSVLARLPVWALTNALPAWRPRRTWSLRRAVLVHAIRAASYAIMDPLNRELWLSPSLEECARDARKLGFVWVEPIPDEYVVGEVREMAEVNGVKPERIGGFWYGPRGEDGNPGQRAAPGERVVCHFHGGAHTSGSGHPKSALGVQDLVSGYLEHFGPKYRVFLPEYRLASATPAEPANPFPSSLLDAIAGYRYLIQEVGFEPQNIIIAGDSAGGGIALNLIRYLALANIPSLPVPGGAMLLCPTMDWAKTHTGPDAAMTRNYSSDYVQAVVDPDYTGRALLGQLPRDKLQTSLWLSPGAVHAEWKPGAFTGLPRTIVVAGGAEYTLDGMRVIRDRLAKDLAEGKFTYIEVPDAAHDFFLMTWHEPERTQTLQRLAEWVHD</sequence>
<proteinExistence type="inferred from homology"/>
<dbReference type="EMBL" id="ML122263">
    <property type="protein sequence ID" value="RPD61110.1"/>
    <property type="molecule type" value="Genomic_DNA"/>
</dbReference>
<dbReference type="PANTHER" id="PTHR48081:SF26">
    <property type="entry name" value="ALPHA_BETA HYDROLASE FOLD-3 DOMAIN-CONTAINING PROTEIN"/>
    <property type="match status" value="1"/>
</dbReference>
<dbReference type="Pfam" id="PF07859">
    <property type="entry name" value="Abhydrolase_3"/>
    <property type="match status" value="1"/>
</dbReference>
<evidence type="ECO:0000256" key="1">
    <source>
        <dbReference type="ARBA" id="ARBA00010515"/>
    </source>
</evidence>
<evidence type="ECO:0000259" key="5">
    <source>
        <dbReference type="Pfam" id="PF07859"/>
    </source>
</evidence>
<dbReference type="InterPro" id="IPR013094">
    <property type="entry name" value="AB_hydrolase_3"/>
</dbReference>
<name>A0A5C2SBG9_9APHY</name>
<evidence type="ECO:0000256" key="2">
    <source>
        <dbReference type="ARBA" id="ARBA00022801"/>
    </source>
</evidence>
<evidence type="ECO:0000313" key="7">
    <source>
        <dbReference type="Proteomes" id="UP000313359"/>
    </source>
</evidence>
<dbReference type="PANTHER" id="PTHR48081">
    <property type="entry name" value="AB HYDROLASE SUPERFAMILY PROTEIN C4A8.06C"/>
    <property type="match status" value="1"/>
</dbReference>
<keyword evidence="7" id="KW-1185">Reference proteome</keyword>
<reference evidence="6" key="1">
    <citation type="journal article" date="2018" name="Genome Biol. Evol.">
        <title>Genomics and development of Lentinus tigrinus, a white-rot wood-decaying mushroom with dimorphic fruiting bodies.</title>
        <authorList>
            <person name="Wu B."/>
            <person name="Xu Z."/>
            <person name="Knudson A."/>
            <person name="Carlson A."/>
            <person name="Chen N."/>
            <person name="Kovaka S."/>
            <person name="LaButti K."/>
            <person name="Lipzen A."/>
            <person name="Pennachio C."/>
            <person name="Riley R."/>
            <person name="Schakwitz W."/>
            <person name="Umezawa K."/>
            <person name="Ohm R.A."/>
            <person name="Grigoriev I.V."/>
            <person name="Nagy L.G."/>
            <person name="Gibbons J."/>
            <person name="Hibbett D."/>
        </authorList>
    </citation>
    <scope>NUCLEOTIDE SEQUENCE [LARGE SCALE GENOMIC DNA]</scope>
    <source>
        <strain evidence="6">ALCF2SS1-6</strain>
    </source>
</reference>
<organism evidence="6 7">
    <name type="scientific">Lentinus tigrinus ALCF2SS1-6</name>
    <dbReference type="NCBI Taxonomy" id="1328759"/>
    <lineage>
        <taxon>Eukaryota</taxon>
        <taxon>Fungi</taxon>
        <taxon>Dikarya</taxon>
        <taxon>Basidiomycota</taxon>
        <taxon>Agaricomycotina</taxon>
        <taxon>Agaricomycetes</taxon>
        <taxon>Polyporales</taxon>
        <taxon>Polyporaceae</taxon>
        <taxon>Lentinus</taxon>
    </lineage>
</organism>
<dbReference type="STRING" id="1328759.A0A5C2SBG9"/>
<dbReference type="AlphaFoldDB" id="A0A5C2SBG9"/>
<protein>
    <submittedName>
        <fullName evidence="6">Alpha/beta-hydrolase</fullName>
    </submittedName>
</protein>
<dbReference type="InterPro" id="IPR050300">
    <property type="entry name" value="GDXG_lipolytic_enzyme"/>
</dbReference>
<evidence type="ECO:0000313" key="6">
    <source>
        <dbReference type="EMBL" id="RPD61110.1"/>
    </source>
</evidence>
<feature type="signal peptide" evidence="4">
    <location>
        <begin position="1"/>
        <end position="21"/>
    </location>
</feature>
<keyword evidence="2 6" id="KW-0378">Hydrolase</keyword>
<dbReference type="SUPFAM" id="SSF53474">
    <property type="entry name" value="alpha/beta-Hydrolases"/>
    <property type="match status" value="1"/>
</dbReference>
<feature type="active site" evidence="3">
    <location>
        <position position="227"/>
    </location>
</feature>
<dbReference type="InterPro" id="IPR033140">
    <property type="entry name" value="Lipase_GDXG_put_SER_AS"/>
</dbReference>
<dbReference type="Gene3D" id="3.40.50.1820">
    <property type="entry name" value="alpha/beta hydrolase"/>
    <property type="match status" value="1"/>
</dbReference>
<feature type="chain" id="PRO_5023086732" evidence="4">
    <location>
        <begin position="22"/>
        <end position="396"/>
    </location>
</feature>
<dbReference type="GO" id="GO:0016787">
    <property type="term" value="F:hydrolase activity"/>
    <property type="evidence" value="ECO:0007669"/>
    <property type="project" value="UniProtKB-KW"/>
</dbReference>
<keyword evidence="4" id="KW-0732">Signal</keyword>
<accession>A0A5C2SBG9</accession>
<dbReference type="OrthoDB" id="2152029at2759"/>
<evidence type="ECO:0000256" key="4">
    <source>
        <dbReference type="SAM" id="SignalP"/>
    </source>
</evidence>
<comment type="similarity">
    <text evidence="1">Belongs to the 'GDXG' lipolytic enzyme family.</text>
</comment>
<dbReference type="Proteomes" id="UP000313359">
    <property type="component" value="Unassembled WGS sequence"/>
</dbReference>